<dbReference type="Proteomes" id="UP000646827">
    <property type="component" value="Unassembled WGS sequence"/>
</dbReference>
<feature type="compositionally biased region" description="Low complexity" evidence="2">
    <location>
        <begin position="263"/>
        <end position="309"/>
    </location>
</feature>
<evidence type="ECO:0000256" key="1">
    <source>
        <dbReference type="ARBA" id="ARBA00023121"/>
    </source>
</evidence>
<protein>
    <recommendedName>
        <fullName evidence="3">ACB domain-containing protein</fullName>
    </recommendedName>
</protein>
<dbReference type="SUPFAM" id="SSF47027">
    <property type="entry name" value="Acyl-CoA binding protein"/>
    <property type="match status" value="1"/>
</dbReference>
<feature type="compositionally biased region" description="Low complexity" evidence="2">
    <location>
        <begin position="437"/>
        <end position="446"/>
    </location>
</feature>
<keyword evidence="1" id="KW-0446">Lipid-binding</keyword>
<comment type="caution">
    <text evidence="4">The sequence shown here is derived from an EMBL/GenBank/DDBJ whole genome shotgun (WGS) entry which is preliminary data.</text>
</comment>
<proteinExistence type="predicted"/>
<sequence>MSTIPPHYSDHYVGQRFNKALHIVQHLSPSSSFQPTKEQKLELYALYKQAAQGNVDTQRPGIFDVVGRAKWDAWKKLEGLNILEAKHRYVEVLLRVAVEAYRKPAAKVQAHQIIQAFATMQPSGDHTDDDDSITTDDDGKLKNDKLINKRREGEGLKKNETSVASVDAEEQAYLLEIQQQDKNGRRTATPSRSSSIGMYRSPMSPTLSRTSAQSTARYNNNNNNKPMMNRTTNNNRTQQHMRAPSAASSIGGAGRRYSQASVSNTNHYPTTTTNNNNNNKRRNNSNNNTNNTNSNNNNNNNNKKQNNNRLGGGMFVEQATEPFDPHVNPWAQQPSTVRQYKVEDGHSETSSNFNDSHRPSIVQLPSPIISATSSNAVLSPAPHPQQRPPSRSQQQQQQQLQQQLQQARHLHSPSSVASSMTAMGPSPTPQVEGGMASSSSVISQNNTSGLLSDHQYTSVVALGPATKRALDTLQAEIIALNDRIDGLRQELVERDRRKVNIPRPDNEDNDNELEDNNESWDGWRWVIKAAIKYATVNLLLGVFLFLALYRQRSPIAYVILGQLAKYWRRTKLRFTFSKILV</sequence>
<feature type="domain" description="ACB" evidence="3">
    <location>
        <begin position="13"/>
        <end position="102"/>
    </location>
</feature>
<dbReference type="EMBL" id="JAEPRB010000013">
    <property type="protein sequence ID" value="KAG2226755.1"/>
    <property type="molecule type" value="Genomic_DNA"/>
</dbReference>
<dbReference type="AlphaFoldDB" id="A0A8H7SDT4"/>
<dbReference type="InterPro" id="IPR000582">
    <property type="entry name" value="Acyl-CoA-binding_protein"/>
</dbReference>
<evidence type="ECO:0000313" key="4">
    <source>
        <dbReference type="EMBL" id="KAG2226755.1"/>
    </source>
</evidence>
<feature type="compositionally biased region" description="Polar residues" evidence="2">
    <location>
        <begin position="203"/>
        <end position="218"/>
    </location>
</feature>
<feature type="compositionally biased region" description="Low complexity" evidence="2">
    <location>
        <begin position="219"/>
        <end position="250"/>
    </location>
</feature>
<evidence type="ECO:0000313" key="5">
    <source>
        <dbReference type="Proteomes" id="UP000646827"/>
    </source>
</evidence>
<dbReference type="GO" id="GO:0006631">
    <property type="term" value="P:fatty acid metabolic process"/>
    <property type="evidence" value="ECO:0007669"/>
    <property type="project" value="TreeGrafter"/>
</dbReference>
<accession>A0A8H7SDT4</accession>
<dbReference type="PRINTS" id="PR00689">
    <property type="entry name" value="ACOABINDINGP"/>
</dbReference>
<dbReference type="PANTHER" id="PTHR23310:SF133">
    <property type="entry name" value="COA BINDING PROTEIN, PUTATIVE (AFU_ORTHOLOGUE AFUA_1G12300)-RELATED"/>
    <property type="match status" value="1"/>
</dbReference>
<dbReference type="InterPro" id="IPR014352">
    <property type="entry name" value="FERM/acyl-CoA-bd_prot_sf"/>
</dbReference>
<dbReference type="OrthoDB" id="346910at2759"/>
<name>A0A8H7SDT4_9FUNG</name>
<evidence type="ECO:0000259" key="3">
    <source>
        <dbReference type="PROSITE" id="PS51228"/>
    </source>
</evidence>
<evidence type="ECO:0000256" key="2">
    <source>
        <dbReference type="SAM" id="MobiDB-lite"/>
    </source>
</evidence>
<feature type="compositionally biased region" description="Low complexity" evidence="2">
    <location>
        <begin position="388"/>
        <end position="407"/>
    </location>
</feature>
<feature type="compositionally biased region" description="Polar residues" evidence="2">
    <location>
        <begin position="177"/>
        <end position="196"/>
    </location>
</feature>
<dbReference type="GO" id="GO:0000062">
    <property type="term" value="F:fatty-acyl-CoA binding"/>
    <property type="evidence" value="ECO:0007669"/>
    <property type="project" value="InterPro"/>
</dbReference>
<dbReference type="PROSITE" id="PS51228">
    <property type="entry name" value="ACB_2"/>
    <property type="match status" value="1"/>
</dbReference>
<dbReference type="PANTHER" id="PTHR23310">
    <property type="entry name" value="ACYL-COA-BINDING PROTEIN, ACBP"/>
    <property type="match status" value="1"/>
</dbReference>
<dbReference type="Gene3D" id="1.20.80.10">
    <property type="match status" value="1"/>
</dbReference>
<feature type="region of interest" description="Disordered" evidence="2">
    <location>
        <begin position="177"/>
        <end position="311"/>
    </location>
</feature>
<dbReference type="InterPro" id="IPR035984">
    <property type="entry name" value="Acyl-CoA-binding_sf"/>
</dbReference>
<feature type="compositionally biased region" description="Acidic residues" evidence="2">
    <location>
        <begin position="127"/>
        <end position="136"/>
    </location>
</feature>
<feature type="region of interest" description="Disordered" evidence="2">
    <location>
        <begin position="119"/>
        <end position="140"/>
    </location>
</feature>
<organism evidence="4 5">
    <name type="scientific">Circinella minor</name>
    <dbReference type="NCBI Taxonomy" id="1195481"/>
    <lineage>
        <taxon>Eukaryota</taxon>
        <taxon>Fungi</taxon>
        <taxon>Fungi incertae sedis</taxon>
        <taxon>Mucoromycota</taxon>
        <taxon>Mucoromycotina</taxon>
        <taxon>Mucoromycetes</taxon>
        <taxon>Mucorales</taxon>
        <taxon>Lichtheimiaceae</taxon>
        <taxon>Circinella</taxon>
    </lineage>
</organism>
<dbReference type="Pfam" id="PF00887">
    <property type="entry name" value="ACBP"/>
    <property type="match status" value="1"/>
</dbReference>
<feature type="compositionally biased region" description="Polar residues" evidence="2">
    <location>
        <begin position="412"/>
        <end position="421"/>
    </location>
</feature>
<reference evidence="4 5" key="1">
    <citation type="submission" date="2020-12" db="EMBL/GenBank/DDBJ databases">
        <title>Metabolic potential, ecology and presence of endohyphal bacteria is reflected in genomic diversity of Mucoromycotina.</title>
        <authorList>
            <person name="Muszewska A."/>
            <person name="Okrasinska A."/>
            <person name="Steczkiewicz K."/>
            <person name="Drgas O."/>
            <person name="Orlowska M."/>
            <person name="Perlinska-Lenart U."/>
            <person name="Aleksandrzak-Piekarczyk T."/>
            <person name="Szatraj K."/>
            <person name="Zielenkiewicz U."/>
            <person name="Pilsyk S."/>
            <person name="Malc E."/>
            <person name="Mieczkowski P."/>
            <person name="Kruszewska J.S."/>
            <person name="Biernat P."/>
            <person name="Pawlowska J."/>
        </authorList>
    </citation>
    <scope>NUCLEOTIDE SEQUENCE [LARGE SCALE GENOMIC DNA]</scope>
    <source>
        <strain evidence="4 5">CBS 142.35</strain>
    </source>
</reference>
<gene>
    <name evidence="4" type="ORF">INT45_005720</name>
</gene>
<feature type="region of interest" description="Disordered" evidence="2">
    <location>
        <begin position="374"/>
        <end position="446"/>
    </location>
</feature>
<feature type="region of interest" description="Disordered" evidence="2">
    <location>
        <begin position="338"/>
        <end position="361"/>
    </location>
</feature>
<keyword evidence="5" id="KW-1185">Reference proteome</keyword>